<dbReference type="HOGENOM" id="CLU_2540698_0_0_6"/>
<keyword evidence="3" id="KW-1185">Reference proteome</keyword>
<name>W0LKI8_9GAMM</name>
<protein>
    <submittedName>
        <fullName evidence="2">Uncharacterized protein</fullName>
    </submittedName>
</protein>
<keyword evidence="1" id="KW-0812">Transmembrane</keyword>
<keyword evidence="1" id="KW-1133">Transmembrane helix</keyword>
<evidence type="ECO:0000313" key="3">
    <source>
        <dbReference type="Proteomes" id="UP000019030"/>
    </source>
</evidence>
<reference evidence="2 3" key="1">
    <citation type="submission" date="2014-01" db="EMBL/GenBank/DDBJ databases">
        <title>Isolation of Serratia multitudinisentens RB-25 from Ex-Landfill site.</title>
        <authorList>
            <person name="Robson E.H.J."/>
        </authorList>
    </citation>
    <scope>NUCLEOTIDE SEQUENCE [LARGE SCALE GENOMIC DNA]</scope>
    <source>
        <strain evidence="2 3">RB-25</strain>
    </source>
</reference>
<keyword evidence="1" id="KW-0472">Membrane</keyword>
<dbReference type="EMBL" id="CP007044">
    <property type="protein sequence ID" value="AHG22914.1"/>
    <property type="molecule type" value="Genomic_DNA"/>
</dbReference>
<dbReference type="KEGG" id="sfo:Z042_19140"/>
<sequence length="83" mass="9432">MKITARLCNVLGFIALFVLSARIVPPVWLTQRQADALFEFTQNIGVDYGDFYLACMILMHLTIATCAFVVIKLLAKWIVRQRA</sequence>
<organism evidence="2 3">
    <name type="scientific">Chania multitudinisentens RB-25</name>
    <dbReference type="NCBI Taxonomy" id="1441930"/>
    <lineage>
        <taxon>Bacteria</taxon>
        <taxon>Pseudomonadati</taxon>
        <taxon>Pseudomonadota</taxon>
        <taxon>Gammaproteobacteria</taxon>
        <taxon>Enterobacterales</taxon>
        <taxon>Yersiniaceae</taxon>
        <taxon>Chania</taxon>
    </lineage>
</organism>
<dbReference type="AlphaFoldDB" id="W0LKI8"/>
<proteinExistence type="predicted"/>
<reference evidence="2 3" key="2">
    <citation type="submission" date="2015-03" db="EMBL/GenBank/DDBJ databases">
        <authorList>
            <person name="Chan K.-G."/>
        </authorList>
    </citation>
    <scope>NUCLEOTIDE SEQUENCE [LARGE SCALE GENOMIC DNA]</scope>
    <source>
        <strain evidence="2 3">RB-25</strain>
    </source>
</reference>
<feature type="transmembrane region" description="Helical" evidence="1">
    <location>
        <begin position="7"/>
        <end position="31"/>
    </location>
</feature>
<dbReference type="Proteomes" id="UP000019030">
    <property type="component" value="Chromosome"/>
</dbReference>
<evidence type="ECO:0000256" key="1">
    <source>
        <dbReference type="SAM" id="Phobius"/>
    </source>
</evidence>
<gene>
    <name evidence="2" type="ORF">Z042_19140</name>
</gene>
<accession>W0LKI8</accession>
<dbReference type="STRING" id="1441930.Z042_19140"/>
<evidence type="ECO:0000313" key="2">
    <source>
        <dbReference type="EMBL" id="AHG22914.1"/>
    </source>
</evidence>
<feature type="transmembrane region" description="Helical" evidence="1">
    <location>
        <begin position="51"/>
        <end position="75"/>
    </location>
</feature>